<feature type="transmembrane region" description="Helical" evidence="6">
    <location>
        <begin position="195"/>
        <end position="214"/>
    </location>
</feature>
<keyword evidence="4 6" id="KW-1133">Transmembrane helix</keyword>
<evidence type="ECO:0000313" key="8">
    <source>
        <dbReference type="Proteomes" id="UP001165060"/>
    </source>
</evidence>
<keyword evidence="3 6" id="KW-0812">Transmembrane</keyword>
<sequence>PPSPNSTNITPDAAIDEWIHMWPALEELDEKMPILRSFFIGAATTISTVSIFGMKARAYMSAAMSFIDVSSDAYMIREYFATDRLDYARFFLGLIATSIFLMLLLAYNQSSKMKTRRKRVLLFDVITILTFTKPAVDAYRVASNKPQEPGAAFSPSTEMAFFRGVEVAVEAIPGLALQTVALISSTTEQRNMPAVISLLISASTVGFQMSSMFYDMDTSPARKKASPDFWGVVPERGRSLGFTMILWLSCLQALSKALSLSLIYVTNSSWCAYYVLIDYGLFLAQIFARRDFAYVMRMPFAMTYFIAGPLIRILGKLTCDFTGVMLFRNAYELGGIYFSFNLFTTQLTLLIAAYLYNNYFEDESEEQNKTIDSDLVWGTATGLLFTWTCIFTLFVWKVANPRMRSSFWSTQTGWERTCGLFHRELDWQKIQVFGDNKIMWQSIEGEVKEWTLANWARWEKERPPFFTKQRIAMIPDEFIPDEFLQKSRNEAKGGKERSRKGSVKVKPALSVREMQQFKK</sequence>
<evidence type="ECO:0000256" key="5">
    <source>
        <dbReference type="ARBA" id="ARBA00023136"/>
    </source>
</evidence>
<evidence type="ECO:0000313" key="7">
    <source>
        <dbReference type="EMBL" id="GMI34247.1"/>
    </source>
</evidence>
<organism evidence="7 8">
    <name type="scientific">Tetraparma gracilis</name>
    <dbReference type="NCBI Taxonomy" id="2962635"/>
    <lineage>
        <taxon>Eukaryota</taxon>
        <taxon>Sar</taxon>
        <taxon>Stramenopiles</taxon>
        <taxon>Ochrophyta</taxon>
        <taxon>Bolidophyceae</taxon>
        <taxon>Parmales</taxon>
        <taxon>Triparmaceae</taxon>
        <taxon>Tetraparma</taxon>
    </lineage>
</organism>
<feature type="transmembrane region" description="Helical" evidence="6">
    <location>
        <begin position="88"/>
        <end position="108"/>
    </location>
</feature>
<evidence type="ECO:0000256" key="3">
    <source>
        <dbReference type="ARBA" id="ARBA00022692"/>
    </source>
</evidence>
<evidence type="ECO:0000256" key="2">
    <source>
        <dbReference type="ARBA" id="ARBA00008789"/>
    </source>
</evidence>
<comment type="similarity">
    <text evidence="2">Belongs to the XK family.</text>
</comment>
<evidence type="ECO:0000256" key="1">
    <source>
        <dbReference type="ARBA" id="ARBA00004141"/>
    </source>
</evidence>
<feature type="transmembrane region" description="Helical" evidence="6">
    <location>
        <begin position="294"/>
        <end position="315"/>
    </location>
</feature>
<accession>A0ABQ6MVF4</accession>
<reference evidence="7 8" key="1">
    <citation type="journal article" date="2023" name="Commun. Biol.">
        <title>Genome analysis of Parmales, the sister group of diatoms, reveals the evolutionary specialization of diatoms from phago-mixotrophs to photoautotrophs.</title>
        <authorList>
            <person name="Ban H."/>
            <person name="Sato S."/>
            <person name="Yoshikawa S."/>
            <person name="Yamada K."/>
            <person name="Nakamura Y."/>
            <person name="Ichinomiya M."/>
            <person name="Sato N."/>
            <person name="Blanc-Mathieu R."/>
            <person name="Endo H."/>
            <person name="Kuwata A."/>
            <person name="Ogata H."/>
        </authorList>
    </citation>
    <scope>NUCLEOTIDE SEQUENCE [LARGE SCALE GENOMIC DNA]</scope>
</reference>
<dbReference type="Pfam" id="PF09815">
    <property type="entry name" value="XK-related"/>
    <property type="match status" value="1"/>
</dbReference>
<dbReference type="EMBL" id="BRYB01001816">
    <property type="protein sequence ID" value="GMI34247.1"/>
    <property type="molecule type" value="Genomic_DNA"/>
</dbReference>
<proteinExistence type="inferred from homology"/>
<feature type="transmembrane region" description="Helical" evidence="6">
    <location>
        <begin position="34"/>
        <end position="52"/>
    </location>
</feature>
<evidence type="ECO:0000256" key="4">
    <source>
        <dbReference type="ARBA" id="ARBA00022989"/>
    </source>
</evidence>
<dbReference type="Proteomes" id="UP001165060">
    <property type="component" value="Unassembled WGS sequence"/>
</dbReference>
<gene>
    <name evidence="7" type="ORF">TeGR_g3968</name>
</gene>
<keyword evidence="5 6" id="KW-0472">Membrane</keyword>
<keyword evidence="8" id="KW-1185">Reference proteome</keyword>
<feature type="non-terminal residue" evidence="7">
    <location>
        <position position="1"/>
    </location>
</feature>
<comment type="subcellular location">
    <subcellularLocation>
        <location evidence="1">Membrane</location>
        <topology evidence="1">Multi-pass membrane protein</topology>
    </subcellularLocation>
</comment>
<dbReference type="InterPro" id="IPR018629">
    <property type="entry name" value="XK-rel"/>
</dbReference>
<evidence type="ECO:0000256" key="6">
    <source>
        <dbReference type="SAM" id="Phobius"/>
    </source>
</evidence>
<feature type="transmembrane region" description="Helical" evidence="6">
    <location>
        <begin position="271"/>
        <end position="288"/>
    </location>
</feature>
<name>A0ABQ6MVF4_9STRA</name>
<feature type="transmembrane region" description="Helical" evidence="6">
    <location>
        <begin position="376"/>
        <end position="396"/>
    </location>
</feature>
<feature type="transmembrane region" description="Helical" evidence="6">
    <location>
        <begin position="336"/>
        <end position="356"/>
    </location>
</feature>
<comment type="caution">
    <text evidence="7">The sequence shown here is derived from an EMBL/GenBank/DDBJ whole genome shotgun (WGS) entry which is preliminary data.</text>
</comment>
<protein>
    <submittedName>
        <fullName evidence="7">Uncharacterized protein</fullName>
    </submittedName>
</protein>